<keyword evidence="5" id="KW-1133">Transmembrane helix</keyword>
<evidence type="ECO:0000256" key="3">
    <source>
        <dbReference type="ARBA" id="ARBA00023163"/>
    </source>
</evidence>
<dbReference type="RefSeq" id="WP_093975534.1">
    <property type="nucleotide sequence ID" value="NZ_FXXQ01000015.1"/>
</dbReference>
<dbReference type="Proteomes" id="UP000201838">
    <property type="component" value="Unassembled WGS sequence"/>
</dbReference>
<dbReference type="PROSITE" id="PS50977">
    <property type="entry name" value="HTH_TETR_2"/>
    <property type="match status" value="1"/>
</dbReference>
<feature type="DNA-binding region" description="H-T-H motif" evidence="4">
    <location>
        <begin position="29"/>
        <end position="48"/>
    </location>
</feature>
<dbReference type="OrthoDB" id="8478851at2"/>
<evidence type="ECO:0000256" key="2">
    <source>
        <dbReference type="ARBA" id="ARBA00023125"/>
    </source>
</evidence>
<evidence type="ECO:0000256" key="1">
    <source>
        <dbReference type="ARBA" id="ARBA00023015"/>
    </source>
</evidence>
<proteinExistence type="predicted"/>
<dbReference type="Gene3D" id="1.10.357.10">
    <property type="entry name" value="Tetracycline Repressor, domain 2"/>
    <property type="match status" value="1"/>
</dbReference>
<accession>A0A238J3S3</accession>
<dbReference type="InterPro" id="IPR001647">
    <property type="entry name" value="HTH_TetR"/>
</dbReference>
<feature type="domain" description="HTH tetR-type" evidence="6">
    <location>
        <begin position="6"/>
        <end position="66"/>
    </location>
</feature>
<dbReference type="GO" id="GO:0000976">
    <property type="term" value="F:transcription cis-regulatory region binding"/>
    <property type="evidence" value="ECO:0007669"/>
    <property type="project" value="TreeGrafter"/>
</dbReference>
<protein>
    <submittedName>
        <fullName evidence="7">Nucleoid occlusion factor SlmA</fullName>
    </submittedName>
</protein>
<keyword evidence="3" id="KW-0804">Transcription</keyword>
<dbReference type="PANTHER" id="PTHR30055:SF234">
    <property type="entry name" value="HTH-TYPE TRANSCRIPTIONAL REGULATOR BETI"/>
    <property type="match status" value="1"/>
</dbReference>
<evidence type="ECO:0000313" key="8">
    <source>
        <dbReference type="Proteomes" id="UP000201838"/>
    </source>
</evidence>
<evidence type="ECO:0000256" key="5">
    <source>
        <dbReference type="SAM" id="Phobius"/>
    </source>
</evidence>
<name>A0A238J3S3_9RHOB</name>
<dbReference type="GO" id="GO:0003700">
    <property type="term" value="F:DNA-binding transcription factor activity"/>
    <property type="evidence" value="ECO:0007669"/>
    <property type="project" value="TreeGrafter"/>
</dbReference>
<evidence type="ECO:0000313" key="7">
    <source>
        <dbReference type="EMBL" id="SMX25338.1"/>
    </source>
</evidence>
<dbReference type="InterPro" id="IPR050109">
    <property type="entry name" value="HTH-type_TetR-like_transc_reg"/>
</dbReference>
<evidence type="ECO:0000259" key="6">
    <source>
        <dbReference type="PROSITE" id="PS50977"/>
    </source>
</evidence>
<feature type="transmembrane region" description="Helical" evidence="5">
    <location>
        <begin position="158"/>
        <end position="175"/>
    </location>
</feature>
<gene>
    <name evidence="7" type="primary">slmA</name>
    <name evidence="7" type="ORF">BOA8489_03479</name>
</gene>
<reference evidence="8" key="1">
    <citation type="submission" date="2017-05" db="EMBL/GenBank/DDBJ databases">
        <authorList>
            <person name="Rodrigo-Torres L."/>
            <person name="Arahal R. D."/>
            <person name="Lucena T."/>
        </authorList>
    </citation>
    <scope>NUCLEOTIDE SEQUENCE [LARGE SCALE GENOMIC DNA]</scope>
    <source>
        <strain evidence="8">CECT 8489</strain>
    </source>
</reference>
<sequence length="203" mass="21972">MAKRESQTAEAILEAARAIVRDLGPDKLTFEAIAGRVGISKQAVIYWFPNKARLLEALVRPALEAEAAAGKLAFGPTTAPDVALRGVIEALAVFHMSDLDRFRLMYVTPQIGQRSGREGAMLTTLGRMHPATTEMYDALAECLVEGGRYRRMVEARRAAVAVHTALLGLLLRMAMADTLNAPLRHRDDALVEALLGVIAPQAA</sequence>
<keyword evidence="1" id="KW-0805">Transcription regulation</keyword>
<keyword evidence="8" id="KW-1185">Reference proteome</keyword>
<dbReference type="EMBL" id="FXXQ01000015">
    <property type="protein sequence ID" value="SMX25338.1"/>
    <property type="molecule type" value="Genomic_DNA"/>
</dbReference>
<dbReference type="InterPro" id="IPR009057">
    <property type="entry name" value="Homeodomain-like_sf"/>
</dbReference>
<evidence type="ECO:0000256" key="4">
    <source>
        <dbReference type="PROSITE-ProRule" id="PRU00335"/>
    </source>
</evidence>
<dbReference type="SUPFAM" id="SSF46689">
    <property type="entry name" value="Homeodomain-like"/>
    <property type="match status" value="1"/>
</dbReference>
<dbReference type="Pfam" id="PF00440">
    <property type="entry name" value="TetR_N"/>
    <property type="match status" value="1"/>
</dbReference>
<organism evidence="7 8">
    <name type="scientific">Boseongicola aestuarii</name>
    <dbReference type="NCBI Taxonomy" id="1470561"/>
    <lineage>
        <taxon>Bacteria</taxon>
        <taxon>Pseudomonadati</taxon>
        <taxon>Pseudomonadota</taxon>
        <taxon>Alphaproteobacteria</taxon>
        <taxon>Rhodobacterales</taxon>
        <taxon>Paracoccaceae</taxon>
        <taxon>Boseongicola</taxon>
    </lineage>
</organism>
<keyword evidence="2 4" id="KW-0238">DNA-binding</keyword>
<keyword evidence="5" id="KW-0472">Membrane</keyword>
<keyword evidence="5" id="KW-0812">Transmembrane</keyword>
<dbReference type="PANTHER" id="PTHR30055">
    <property type="entry name" value="HTH-TYPE TRANSCRIPTIONAL REGULATOR RUTR"/>
    <property type="match status" value="1"/>
</dbReference>
<dbReference type="AlphaFoldDB" id="A0A238J3S3"/>